<keyword evidence="1" id="KW-0732">Signal</keyword>
<reference evidence="3 4" key="1">
    <citation type="submission" date="2017-05" db="EMBL/GenBank/DDBJ databases">
        <authorList>
            <person name="Varghese N."/>
            <person name="Submissions S."/>
        </authorList>
    </citation>
    <scope>NUCLEOTIDE SEQUENCE [LARGE SCALE GENOMIC DNA]</scope>
    <source>
        <strain evidence="3 4">DSM 27040</strain>
    </source>
</reference>
<accession>A0A521BU09</accession>
<dbReference type="SUPFAM" id="SSF88713">
    <property type="entry name" value="Glycoside hydrolase/deacetylase"/>
    <property type="match status" value="1"/>
</dbReference>
<dbReference type="GO" id="GO:0005975">
    <property type="term" value="P:carbohydrate metabolic process"/>
    <property type="evidence" value="ECO:0007669"/>
    <property type="project" value="InterPro"/>
</dbReference>
<dbReference type="Pfam" id="PF01522">
    <property type="entry name" value="Polysacc_deac_1"/>
    <property type="match status" value="1"/>
</dbReference>
<proteinExistence type="predicted"/>
<protein>
    <submittedName>
        <fullName evidence="3">Polysaccharide deacetylase</fullName>
    </submittedName>
</protein>
<dbReference type="PANTHER" id="PTHR34216">
    <property type="match status" value="1"/>
</dbReference>
<dbReference type="InterPro" id="IPR051398">
    <property type="entry name" value="Polysacch_Deacetylase"/>
</dbReference>
<dbReference type="AlphaFoldDB" id="A0A521BU09"/>
<dbReference type="RefSeq" id="WP_142532384.1">
    <property type="nucleotide sequence ID" value="NZ_FXTB01000002.1"/>
</dbReference>
<evidence type="ECO:0000259" key="2">
    <source>
        <dbReference type="PROSITE" id="PS51677"/>
    </source>
</evidence>
<dbReference type="PROSITE" id="PS51677">
    <property type="entry name" value="NODB"/>
    <property type="match status" value="1"/>
</dbReference>
<dbReference type="GO" id="GO:0016810">
    <property type="term" value="F:hydrolase activity, acting on carbon-nitrogen (but not peptide) bonds"/>
    <property type="evidence" value="ECO:0007669"/>
    <property type="project" value="InterPro"/>
</dbReference>
<sequence>MNKTKLIFKTGIHKLFKPFYGGMGHAVMLHRVYNEDERLITRGLQVKQDYIENVINYFITKDIDIVSLDEFYERITSKNKTKRFVTFTFDDGYLDNLTHALPVFEKFNAPFSVFVCTGYVDKTAFLWWYLLEEIMLKQDHIQFSFRNKDFVFKTKTNEEKRIAFAKIKTMILECNNLKDYNMLMEHILKNSGLKHYDLNDKLIMTQTQTKKLGDHPLVTLGAHTLHHLALRKLSEEEVYTEIKGSVERLKEITGKPVEYFAYPYGTSIEAGRREFSIAEKCGLKMAFTTEKKNISRKQSNNLFSIPRVGINPRMELTHLDLYMNGFSVAADTIRNLTY</sequence>
<dbReference type="EMBL" id="FXTB01000002">
    <property type="protein sequence ID" value="SMO50649.1"/>
    <property type="molecule type" value="Genomic_DNA"/>
</dbReference>
<dbReference type="Proteomes" id="UP000319040">
    <property type="component" value="Unassembled WGS sequence"/>
</dbReference>
<dbReference type="Gene3D" id="3.20.20.370">
    <property type="entry name" value="Glycoside hydrolase/deacetylase"/>
    <property type="match status" value="1"/>
</dbReference>
<evidence type="ECO:0000256" key="1">
    <source>
        <dbReference type="ARBA" id="ARBA00022729"/>
    </source>
</evidence>
<organism evidence="3 4">
    <name type="scientific">Saccharicrinis carchari</name>
    <dbReference type="NCBI Taxonomy" id="1168039"/>
    <lineage>
        <taxon>Bacteria</taxon>
        <taxon>Pseudomonadati</taxon>
        <taxon>Bacteroidota</taxon>
        <taxon>Bacteroidia</taxon>
        <taxon>Marinilabiliales</taxon>
        <taxon>Marinilabiliaceae</taxon>
        <taxon>Saccharicrinis</taxon>
    </lineage>
</organism>
<dbReference type="InterPro" id="IPR002509">
    <property type="entry name" value="NODB_dom"/>
</dbReference>
<dbReference type="InterPro" id="IPR011330">
    <property type="entry name" value="Glyco_hydro/deAcase_b/a-brl"/>
</dbReference>
<feature type="domain" description="NodB homology" evidence="2">
    <location>
        <begin position="83"/>
        <end position="338"/>
    </location>
</feature>
<evidence type="ECO:0000313" key="3">
    <source>
        <dbReference type="EMBL" id="SMO50649.1"/>
    </source>
</evidence>
<dbReference type="OrthoDB" id="1446101at2"/>
<evidence type="ECO:0000313" key="4">
    <source>
        <dbReference type="Proteomes" id="UP000319040"/>
    </source>
</evidence>
<dbReference type="PANTHER" id="PTHR34216:SF7">
    <property type="entry name" value="POLY-BETA-1,6-N-ACETYL-D-GLUCOSAMINE N-DEACETYLASE"/>
    <property type="match status" value="1"/>
</dbReference>
<gene>
    <name evidence="3" type="ORF">SAMN06265379_10263</name>
</gene>
<name>A0A521BU09_SACCC</name>
<keyword evidence="4" id="KW-1185">Reference proteome</keyword>